<organism evidence="1 2">
    <name type="scientific">Xanthomonas phage Pfeifenkraut</name>
    <dbReference type="NCBI Taxonomy" id="2939132"/>
    <lineage>
        <taxon>Viruses</taxon>
        <taxon>Duplodnaviria</taxon>
        <taxon>Heunggongvirae</taxon>
        <taxon>Uroviricota</taxon>
        <taxon>Caudoviricetes</taxon>
        <taxon>Stanbaylleyvirinae</taxon>
        <taxon>Shirevirus</taxon>
        <taxon>Shirevirus pfeifenkraut</taxon>
    </lineage>
</organism>
<name>A0A9E7E1S7_9CAUD</name>
<sequence length="72" mass="8489">MNKPHIRLQHYPKSKRSYWRVSPLPGKWNRVSDEVKARWNAAHKFKERMNAKRVVCSHCGKELSARSIDDAT</sequence>
<evidence type="ECO:0000313" key="2">
    <source>
        <dbReference type="Proteomes" id="UP001056608"/>
    </source>
</evidence>
<evidence type="ECO:0000313" key="1">
    <source>
        <dbReference type="EMBL" id="URA06954.1"/>
    </source>
</evidence>
<proteinExistence type="predicted"/>
<dbReference type="EMBL" id="ON189044">
    <property type="protein sequence ID" value="URA06954.1"/>
    <property type="molecule type" value="Genomic_DNA"/>
</dbReference>
<reference evidence="1" key="1">
    <citation type="journal article" date="2022" name="Viruses">
        <title>Isolation of novel Xanthomonas phages for the plant pathogens X. translucens and X. campestris.</title>
        <authorList>
            <person name="Erdrich S.H."/>
            <person name="Sharma V."/>
            <person name="Schurr U."/>
            <person name="Arsova B."/>
            <person name="Frunzke J."/>
        </authorList>
    </citation>
    <scope>NUCLEOTIDE SEQUENCE</scope>
</reference>
<keyword evidence="2" id="KW-1185">Reference proteome</keyword>
<gene>
    <name evidence="1" type="ORF">Pfeifenkraut_BL30057</name>
</gene>
<accession>A0A9E7E1S7</accession>
<protein>
    <submittedName>
        <fullName evidence="1">I-TevIII-like protein</fullName>
    </submittedName>
</protein>
<dbReference type="Proteomes" id="UP001056608">
    <property type="component" value="Segment"/>
</dbReference>